<evidence type="ECO:0000256" key="1">
    <source>
        <dbReference type="ARBA" id="ARBA00004651"/>
    </source>
</evidence>
<evidence type="ECO:0000256" key="6">
    <source>
        <dbReference type="ARBA" id="ARBA00022989"/>
    </source>
</evidence>
<evidence type="ECO:0000313" key="11">
    <source>
        <dbReference type="Proteomes" id="UP000779508"/>
    </source>
</evidence>
<dbReference type="PANTHER" id="PTHR38438:SF1">
    <property type="entry name" value="RIBOFLAVIN TRANSPORTER RIBU"/>
    <property type="match status" value="1"/>
</dbReference>
<dbReference type="InterPro" id="IPR024529">
    <property type="entry name" value="ECF_trnsprt_substrate-spec"/>
</dbReference>
<evidence type="ECO:0000256" key="2">
    <source>
        <dbReference type="ARBA" id="ARBA00005540"/>
    </source>
</evidence>
<protein>
    <recommendedName>
        <fullName evidence="8">Riboflavin transporter</fullName>
    </recommendedName>
</protein>
<accession>A0ABS6G4U0</accession>
<keyword evidence="6 9" id="KW-1133">Transmembrane helix</keyword>
<dbReference type="PIRSF" id="PIRSF037778">
    <property type="entry name" value="UCP037778_transp_RibU"/>
    <property type="match status" value="1"/>
</dbReference>
<feature type="transmembrane region" description="Helical" evidence="9">
    <location>
        <begin position="171"/>
        <end position="195"/>
    </location>
</feature>
<dbReference type="EMBL" id="JAHLQK010000003">
    <property type="protein sequence ID" value="MBU5676712.1"/>
    <property type="molecule type" value="Genomic_DNA"/>
</dbReference>
<keyword evidence="4 8" id="KW-1003">Cell membrane</keyword>
<evidence type="ECO:0000256" key="7">
    <source>
        <dbReference type="ARBA" id="ARBA00023136"/>
    </source>
</evidence>
<keyword evidence="5 9" id="KW-0812">Transmembrane</keyword>
<feature type="transmembrane region" description="Helical" evidence="9">
    <location>
        <begin position="54"/>
        <end position="74"/>
    </location>
</feature>
<comment type="function">
    <text evidence="8">Probably a riboflavin-binding protein that interacts with the energy-coupling factor (ECF) ABC-transporter complex.</text>
</comment>
<keyword evidence="3 8" id="KW-0813">Transport</keyword>
<evidence type="ECO:0000256" key="3">
    <source>
        <dbReference type="ARBA" id="ARBA00022448"/>
    </source>
</evidence>
<feature type="transmembrane region" description="Helical" evidence="9">
    <location>
        <begin position="118"/>
        <end position="140"/>
    </location>
</feature>
<organism evidence="10 11">
    <name type="scientific">Alkaliphilus flagellatus</name>
    <dbReference type="NCBI Taxonomy" id="2841507"/>
    <lineage>
        <taxon>Bacteria</taxon>
        <taxon>Bacillati</taxon>
        <taxon>Bacillota</taxon>
        <taxon>Clostridia</taxon>
        <taxon>Peptostreptococcales</taxon>
        <taxon>Natronincolaceae</taxon>
        <taxon>Alkaliphilus</taxon>
    </lineage>
</organism>
<dbReference type="InterPro" id="IPR025720">
    <property type="entry name" value="RibU"/>
</dbReference>
<evidence type="ECO:0000313" key="10">
    <source>
        <dbReference type="EMBL" id="MBU5676712.1"/>
    </source>
</evidence>
<dbReference type="PANTHER" id="PTHR38438">
    <property type="entry name" value="RIBOFLAVIN TRANSPORTER RIBU"/>
    <property type="match status" value="1"/>
</dbReference>
<keyword evidence="7 8" id="KW-0472">Membrane</keyword>
<comment type="subcellular location">
    <subcellularLocation>
        <location evidence="1">Cell membrane</location>
        <topology evidence="1">Multi-pass membrane protein</topology>
    </subcellularLocation>
</comment>
<evidence type="ECO:0000256" key="9">
    <source>
        <dbReference type="SAM" id="Phobius"/>
    </source>
</evidence>
<gene>
    <name evidence="10" type="ORF">KQI88_09795</name>
</gene>
<sequence length="205" mass="22366">MQKTTNTMSRSRSKLTTNSLVKISVLSVLSYILMMIEFPLPLFPSFLQFDFSDIPALLGAFTLGPVAGVLVQLVKALLHFLTKSQTGGVGELANFLVGISYIVPAALIYHRKKDRNHALIGLIAGTIMMTVVGVIVNLYITLPFYSAFMPMDTIVNLGTVVNSKIVDVTTLVLYGISPFNILKGAIIAFVTLLIYKKVSPILKNN</sequence>
<name>A0ABS6G4U0_9FIRM</name>
<keyword evidence="11" id="KW-1185">Reference proteome</keyword>
<proteinExistence type="inferred from homology"/>
<dbReference type="Pfam" id="PF12822">
    <property type="entry name" value="ECF_trnsprt"/>
    <property type="match status" value="1"/>
</dbReference>
<dbReference type="RefSeq" id="WP_216416817.1">
    <property type="nucleotide sequence ID" value="NZ_JAHLQK010000003.1"/>
</dbReference>
<feature type="transmembrane region" description="Helical" evidence="9">
    <location>
        <begin position="20"/>
        <end position="42"/>
    </location>
</feature>
<reference evidence="10 11" key="1">
    <citation type="submission" date="2021-06" db="EMBL/GenBank/DDBJ databases">
        <authorList>
            <person name="Sun Q."/>
            <person name="Li D."/>
        </authorList>
    </citation>
    <scope>NUCLEOTIDE SEQUENCE [LARGE SCALE GENOMIC DNA]</scope>
    <source>
        <strain evidence="10 11">MSJ-5</strain>
    </source>
</reference>
<evidence type="ECO:0000256" key="4">
    <source>
        <dbReference type="ARBA" id="ARBA00022475"/>
    </source>
</evidence>
<dbReference type="Proteomes" id="UP000779508">
    <property type="component" value="Unassembled WGS sequence"/>
</dbReference>
<comment type="caution">
    <text evidence="10">The sequence shown here is derived from an EMBL/GenBank/DDBJ whole genome shotgun (WGS) entry which is preliminary data.</text>
</comment>
<evidence type="ECO:0000256" key="5">
    <source>
        <dbReference type="ARBA" id="ARBA00022692"/>
    </source>
</evidence>
<evidence type="ECO:0000256" key="8">
    <source>
        <dbReference type="PIRNR" id="PIRNR037778"/>
    </source>
</evidence>
<comment type="similarity">
    <text evidence="2 8">Belongs to the prokaryotic riboflavin transporter (P-RFT) (TC 2.A.87) family.</text>
</comment>